<accession>A0A7E4W3T8</accession>
<reference evidence="2" key="1">
    <citation type="journal article" date="2013" name="Genetics">
        <title>The draft genome and transcriptome of Panagrellus redivivus are shaped by the harsh demands of a free-living lifestyle.</title>
        <authorList>
            <person name="Srinivasan J."/>
            <person name="Dillman A.R."/>
            <person name="Macchietto M.G."/>
            <person name="Heikkinen L."/>
            <person name="Lakso M."/>
            <person name="Fracchia K.M."/>
            <person name="Antoshechkin I."/>
            <person name="Mortazavi A."/>
            <person name="Wong G."/>
            <person name="Sternberg P.W."/>
        </authorList>
    </citation>
    <scope>NUCLEOTIDE SEQUENCE [LARGE SCALE GENOMIC DNA]</scope>
    <source>
        <strain evidence="2">MT8872</strain>
    </source>
</reference>
<evidence type="ECO:0000313" key="2">
    <source>
        <dbReference type="Proteomes" id="UP000492821"/>
    </source>
</evidence>
<proteinExistence type="predicted"/>
<reference evidence="3" key="2">
    <citation type="submission" date="2020-10" db="UniProtKB">
        <authorList>
            <consortium name="WormBaseParasite"/>
        </authorList>
    </citation>
    <scope>IDENTIFICATION</scope>
</reference>
<dbReference type="AlphaFoldDB" id="A0A7E4W3T8"/>
<keyword evidence="2" id="KW-1185">Reference proteome</keyword>
<protein>
    <submittedName>
        <fullName evidence="3">NET domain-containing protein</fullName>
    </submittedName>
</protein>
<feature type="region of interest" description="Disordered" evidence="1">
    <location>
        <begin position="75"/>
        <end position="98"/>
    </location>
</feature>
<dbReference type="WBParaSite" id="Pan_g6699.t1">
    <property type="protein sequence ID" value="Pan_g6699.t1"/>
    <property type="gene ID" value="Pan_g6699"/>
</dbReference>
<organism evidence="2 3">
    <name type="scientific">Panagrellus redivivus</name>
    <name type="common">Microworm</name>
    <dbReference type="NCBI Taxonomy" id="6233"/>
    <lineage>
        <taxon>Eukaryota</taxon>
        <taxon>Metazoa</taxon>
        <taxon>Ecdysozoa</taxon>
        <taxon>Nematoda</taxon>
        <taxon>Chromadorea</taxon>
        <taxon>Rhabditida</taxon>
        <taxon>Tylenchina</taxon>
        <taxon>Panagrolaimomorpha</taxon>
        <taxon>Panagrolaimoidea</taxon>
        <taxon>Panagrolaimidae</taxon>
        <taxon>Panagrellus</taxon>
    </lineage>
</organism>
<sequence>MAEKNSSKRSYPIKKPQDVDRYLADMLADTGSNDNSATKSATKKYDMNIEADVDALLADMMSKMNPKMRPFNFLPNGAPVPPLPSSEPELNSASGDNWADGTTYEDDLCLDVEAVVEKNPTTEFLQSIRDAFIQREFIQVQN</sequence>
<evidence type="ECO:0000313" key="3">
    <source>
        <dbReference type="WBParaSite" id="Pan_g6699.t1"/>
    </source>
</evidence>
<evidence type="ECO:0000256" key="1">
    <source>
        <dbReference type="SAM" id="MobiDB-lite"/>
    </source>
</evidence>
<dbReference type="Proteomes" id="UP000492821">
    <property type="component" value="Unassembled WGS sequence"/>
</dbReference>
<name>A0A7E4W3T8_PANRE</name>